<keyword evidence="4" id="KW-1185">Reference proteome</keyword>
<dbReference type="EMBL" id="JBFOLK010000331">
    <property type="protein sequence ID" value="KAL2454567.1"/>
    <property type="molecule type" value="Genomic_DNA"/>
</dbReference>
<feature type="domain" description="CCHC-type" evidence="2">
    <location>
        <begin position="138"/>
        <end position="152"/>
    </location>
</feature>
<keyword evidence="1" id="KW-0479">Metal-binding</keyword>
<name>A0ABD1NT46_9LAMI</name>
<dbReference type="InterPro" id="IPR001878">
    <property type="entry name" value="Znf_CCHC"/>
</dbReference>
<organism evidence="3 4">
    <name type="scientific">Abeliophyllum distichum</name>
    <dbReference type="NCBI Taxonomy" id="126358"/>
    <lineage>
        <taxon>Eukaryota</taxon>
        <taxon>Viridiplantae</taxon>
        <taxon>Streptophyta</taxon>
        <taxon>Embryophyta</taxon>
        <taxon>Tracheophyta</taxon>
        <taxon>Spermatophyta</taxon>
        <taxon>Magnoliopsida</taxon>
        <taxon>eudicotyledons</taxon>
        <taxon>Gunneridae</taxon>
        <taxon>Pentapetalae</taxon>
        <taxon>asterids</taxon>
        <taxon>lamiids</taxon>
        <taxon>Lamiales</taxon>
        <taxon>Oleaceae</taxon>
        <taxon>Forsythieae</taxon>
        <taxon>Abeliophyllum</taxon>
    </lineage>
</organism>
<evidence type="ECO:0000259" key="2">
    <source>
        <dbReference type="PROSITE" id="PS50158"/>
    </source>
</evidence>
<keyword evidence="1" id="KW-0863">Zinc-finger</keyword>
<keyword evidence="1" id="KW-0862">Zinc</keyword>
<dbReference type="PROSITE" id="PS50158">
    <property type="entry name" value="ZF_CCHC"/>
    <property type="match status" value="1"/>
</dbReference>
<protein>
    <submittedName>
        <fullName evidence="3">Protein FAR1-RELATED SEQUENCE</fullName>
    </submittedName>
</protein>
<reference evidence="4" key="1">
    <citation type="submission" date="2024-07" db="EMBL/GenBank/DDBJ databases">
        <title>Two chromosome-level genome assemblies of Korean endemic species Abeliophyllum distichum and Forsythia ovata (Oleaceae).</title>
        <authorList>
            <person name="Jang H."/>
        </authorList>
    </citation>
    <scope>NUCLEOTIDE SEQUENCE [LARGE SCALE GENOMIC DNA]</scope>
</reference>
<dbReference type="AlphaFoldDB" id="A0ABD1NT46"/>
<proteinExistence type="predicted"/>
<dbReference type="SUPFAM" id="SSF57756">
    <property type="entry name" value="Retrovirus zinc finger-like domains"/>
    <property type="match status" value="1"/>
</dbReference>
<evidence type="ECO:0000256" key="1">
    <source>
        <dbReference type="PROSITE-ProRule" id="PRU00047"/>
    </source>
</evidence>
<dbReference type="GO" id="GO:0008270">
    <property type="term" value="F:zinc ion binding"/>
    <property type="evidence" value="ECO:0007669"/>
    <property type="project" value="UniProtKB-KW"/>
</dbReference>
<dbReference type="InterPro" id="IPR036875">
    <property type="entry name" value="Znf_CCHC_sf"/>
</dbReference>
<sequence length="157" mass="17763">MKKTSNALAGEIYILRRWTKNAKQDRVFDRTTGSYVHTDPSHSLMSRHSILSYAALDLVNEGSLTNVRSTFLLSEFQSLRIRVKDIVTGSNISMRKNRNNSVEETQVVCYPNPVRAKGYGKRLKSGKEKALSQSNRQCRACGTSGHDRRTCPTLQNR</sequence>
<evidence type="ECO:0000313" key="4">
    <source>
        <dbReference type="Proteomes" id="UP001604336"/>
    </source>
</evidence>
<comment type="caution">
    <text evidence="3">The sequence shown here is derived from an EMBL/GenBank/DDBJ whole genome shotgun (WGS) entry which is preliminary data.</text>
</comment>
<accession>A0ABD1NT46</accession>
<dbReference type="Proteomes" id="UP001604336">
    <property type="component" value="Unassembled WGS sequence"/>
</dbReference>
<gene>
    <name evidence="3" type="ORF">Adt_47932</name>
</gene>
<evidence type="ECO:0000313" key="3">
    <source>
        <dbReference type="EMBL" id="KAL2454567.1"/>
    </source>
</evidence>